<organism evidence="1 2">
    <name type="scientific">Aspergillus piperis CBS 112811</name>
    <dbReference type="NCBI Taxonomy" id="1448313"/>
    <lineage>
        <taxon>Eukaryota</taxon>
        <taxon>Fungi</taxon>
        <taxon>Dikarya</taxon>
        <taxon>Ascomycota</taxon>
        <taxon>Pezizomycotina</taxon>
        <taxon>Eurotiomycetes</taxon>
        <taxon>Eurotiomycetidae</taxon>
        <taxon>Eurotiales</taxon>
        <taxon>Aspergillaceae</taxon>
        <taxon>Aspergillus</taxon>
        <taxon>Aspergillus subgen. Circumdati</taxon>
    </lineage>
</organism>
<keyword evidence="2" id="KW-1185">Reference proteome</keyword>
<sequence>MMKISPASFISPQNSLQSVECMISGYLLKHDVTLKFFHCRTPVVHPQCPVWRWRYDNIVTSSYKVPLYRVLNAIIYCVHLLIHPCAFDREHESSSKECCYTLDSGTIPPRPWCNTGDTIRTQQVARCISTPVQTASQYNQIILQRSSQVQ</sequence>
<proteinExistence type="predicted"/>
<evidence type="ECO:0000313" key="2">
    <source>
        <dbReference type="Proteomes" id="UP000249526"/>
    </source>
</evidence>
<dbReference type="EMBL" id="KZ825076">
    <property type="protein sequence ID" value="RAH53561.1"/>
    <property type="molecule type" value="Genomic_DNA"/>
</dbReference>
<protein>
    <submittedName>
        <fullName evidence="1">Uncharacterized protein</fullName>
    </submittedName>
</protein>
<evidence type="ECO:0000313" key="1">
    <source>
        <dbReference type="EMBL" id="RAH53561.1"/>
    </source>
</evidence>
<dbReference type="RefSeq" id="XP_025511483.1">
    <property type="nucleotide sequence ID" value="XM_025654173.1"/>
</dbReference>
<dbReference type="Proteomes" id="UP000249526">
    <property type="component" value="Unassembled WGS sequence"/>
</dbReference>
<name>A0A8G1QSM9_9EURO</name>
<gene>
    <name evidence="1" type="ORF">BO85DRAFT_154408</name>
</gene>
<dbReference type="AlphaFoldDB" id="A0A8G1QSM9"/>
<reference evidence="1 2" key="1">
    <citation type="submission" date="2018-02" db="EMBL/GenBank/DDBJ databases">
        <title>The genomes of Aspergillus section Nigri reveals drivers in fungal speciation.</title>
        <authorList>
            <consortium name="DOE Joint Genome Institute"/>
            <person name="Vesth T.C."/>
            <person name="Nybo J."/>
            <person name="Theobald S."/>
            <person name="Brandl J."/>
            <person name="Frisvad J.C."/>
            <person name="Nielsen K.F."/>
            <person name="Lyhne E.K."/>
            <person name="Kogle M.E."/>
            <person name="Kuo A."/>
            <person name="Riley R."/>
            <person name="Clum A."/>
            <person name="Nolan M."/>
            <person name="Lipzen A."/>
            <person name="Salamov A."/>
            <person name="Henrissat B."/>
            <person name="Wiebenga A."/>
            <person name="De vries R.P."/>
            <person name="Grigoriev I.V."/>
            <person name="Mortensen U.H."/>
            <person name="Andersen M.R."/>
            <person name="Baker S.E."/>
        </authorList>
    </citation>
    <scope>NUCLEOTIDE SEQUENCE [LARGE SCALE GENOMIC DNA]</scope>
    <source>
        <strain evidence="1 2">CBS 112811</strain>
    </source>
</reference>
<accession>A0A8G1QSM9</accession>
<dbReference type="GeneID" id="37157575"/>